<name>A0AA40EKX2_9PEZI</name>
<comment type="caution">
    <text evidence="2">The sequence shown here is derived from an EMBL/GenBank/DDBJ whole genome shotgun (WGS) entry which is preliminary data.</text>
</comment>
<dbReference type="EMBL" id="JAUKUD010000006">
    <property type="protein sequence ID" value="KAK0741237.1"/>
    <property type="molecule type" value="Genomic_DNA"/>
</dbReference>
<feature type="region of interest" description="Disordered" evidence="1">
    <location>
        <begin position="192"/>
        <end position="211"/>
    </location>
</feature>
<evidence type="ECO:0000313" key="2">
    <source>
        <dbReference type="EMBL" id="KAK0741237.1"/>
    </source>
</evidence>
<protein>
    <submittedName>
        <fullName evidence="2">Uncharacterized protein</fullName>
    </submittedName>
</protein>
<keyword evidence="3" id="KW-1185">Reference proteome</keyword>
<evidence type="ECO:0000313" key="3">
    <source>
        <dbReference type="Proteomes" id="UP001172155"/>
    </source>
</evidence>
<dbReference type="Proteomes" id="UP001172155">
    <property type="component" value="Unassembled WGS sequence"/>
</dbReference>
<organism evidence="2 3">
    <name type="scientific">Schizothecium vesticola</name>
    <dbReference type="NCBI Taxonomy" id="314040"/>
    <lineage>
        <taxon>Eukaryota</taxon>
        <taxon>Fungi</taxon>
        <taxon>Dikarya</taxon>
        <taxon>Ascomycota</taxon>
        <taxon>Pezizomycotina</taxon>
        <taxon>Sordariomycetes</taxon>
        <taxon>Sordariomycetidae</taxon>
        <taxon>Sordariales</taxon>
        <taxon>Schizotheciaceae</taxon>
        <taxon>Schizothecium</taxon>
    </lineage>
</organism>
<accession>A0AA40EKX2</accession>
<gene>
    <name evidence="2" type="ORF">B0T18DRAFT_227454</name>
</gene>
<evidence type="ECO:0000256" key="1">
    <source>
        <dbReference type="SAM" id="MobiDB-lite"/>
    </source>
</evidence>
<reference evidence="2" key="1">
    <citation type="submission" date="2023-06" db="EMBL/GenBank/DDBJ databases">
        <title>Genome-scale phylogeny and comparative genomics of the fungal order Sordariales.</title>
        <authorList>
            <consortium name="Lawrence Berkeley National Laboratory"/>
            <person name="Hensen N."/>
            <person name="Bonometti L."/>
            <person name="Westerberg I."/>
            <person name="Brannstrom I.O."/>
            <person name="Guillou S."/>
            <person name="Cros-Aarteil S."/>
            <person name="Calhoun S."/>
            <person name="Haridas S."/>
            <person name="Kuo A."/>
            <person name="Mondo S."/>
            <person name="Pangilinan J."/>
            <person name="Riley R."/>
            <person name="LaButti K."/>
            <person name="Andreopoulos B."/>
            <person name="Lipzen A."/>
            <person name="Chen C."/>
            <person name="Yanf M."/>
            <person name="Daum C."/>
            <person name="Ng V."/>
            <person name="Clum A."/>
            <person name="Steindorff A."/>
            <person name="Ohm R."/>
            <person name="Martin F."/>
            <person name="Silar P."/>
            <person name="Natvig D."/>
            <person name="Lalanne C."/>
            <person name="Gautier V."/>
            <person name="Ament-velasquez S.L."/>
            <person name="Kruys A."/>
            <person name="Hutchinson M.I."/>
            <person name="Powell A.J."/>
            <person name="Barry K."/>
            <person name="Miller A.N."/>
            <person name="Grigoriev I.V."/>
            <person name="Debuchy R."/>
            <person name="Gladieux P."/>
            <person name="Thoren M.H."/>
            <person name="Johannesson H."/>
        </authorList>
    </citation>
    <scope>NUCLEOTIDE SEQUENCE</scope>
    <source>
        <strain evidence="2">SMH3187-1</strain>
    </source>
</reference>
<proteinExistence type="predicted"/>
<sequence length="223" mass="23925">MEAFCSRLAETGSRPCAWEFFPGSGGLSKLPCFGERGHGCDAPARNRLGESLPCPTGHGSGAGGVKDTISKLEAKKKIQFSEFNQSIATTCPRSALTAALEVLSSVSRAPNNDQQKPREEEPQYGLAGEDGCAHLAGRGGTRVWVRTPPPPGDQNATIFHIKALPSKPNNKRGDMTRQSRYGRGQRLFASATVGREIRESSAEDGGGKILGQTEWMDGYTQFV</sequence>
<dbReference type="AlphaFoldDB" id="A0AA40EKX2"/>